<dbReference type="RefSeq" id="WP_366180782.1">
    <property type="nucleotide sequence ID" value="NZ_CP159989.1"/>
</dbReference>
<organism evidence="2">
    <name type="scientific">Actinomyces timonensis</name>
    <dbReference type="NCBI Taxonomy" id="1288391"/>
    <lineage>
        <taxon>Bacteria</taxon>
        <taxon>Bacillati</taxon>
        <taxon>Actinomycetota</taxon>
        <taxon>Actinomycetes</taxon>
        <taxon>Actinomycetales</taxon>
        <taxon>Actinomycetaceae</taxon>
        <taxon>Actinomyces</taxon>
    </lineage>
</organism>
<accession>A0AAU8N594</accession>
<reference evidence="2" key="1">
    <citation type="submission" date="2024-05" db="EMBL/GenBank/DDBJ databases">
        <title>Draft genome assemblies of 36 bacteria isolated from hibernating arctic ground squirrels.</title>
        <authorList>
            <person name="McKee H."/>
            <person name="Mullen L."/>
            <person name="Drown D.M."/>
            <person name="Duddleston K.N."/>
        </authorList>
    </citation>
    <scope>NUCLEOTIDE SEQUENCE</scope>
    <source>
        <strain evidence="2">AR004</strain>
    </source>
</reference>
<evidence type="ECO:0000259" key="1">
    <source>
        <dbReference type="Pfam" id="PF18135"/>
    </source>
</evidence>
<feature type="domain" description="Type ISP restriction-modification enzyme LLaBIII C-terminal specificity" evidence="1">
    <location>
        <begin position="2"/>
        <end position="34"/>
    </location>
</feature>
<gene>
    <name evidence="2" type="ORF">ABXS69_01065</name>
</gene>
<sequence length="34" mass="3785">MDDKSTIIYNPRITVSGIPEEAQEYMLGARSALD</sequence>
<dbReference type="Pfam" id="PF18135">
    <property type="entry name" value="Type_ISP_C"/>
    <property type="match status" value="1"/>
</dbReference>
<dbReference type="EMBL" id="CP159989">
    <property type="protein sequence ID" value="XCP82542.1"/>
    <property type="molecule type" value="Genomic_DNA"/>
</dbReference>
<dbReference type="AlphaFoldDB" id="A0AAU8N594"/>
<dbReference type="InterPro" id="IPR041635">
    <property type="entry name" value="Type_ISP_LLaBIII_C"/>
</dbReference>
<protein>
    <submittedName>
        <fullName evidence="2">Type ISP restriction/modification enzyme</fullName>
    </submittedName>
</protein>
<evidence type="ECO:0000313" key="2">
    <source>
        <dbReference type="EMBL" id="XCP82542.1"/>
    </source>
</evidence>
<name>A0AAU8N594_9ACTO</name>
<proteinExistence type="predicted"/>